<dbReference type="GeneID" id="43447799"/>
<dbReference type="Proteomes" id="UP000386575">
    <property type="component" value="Unassembled WGS sequence"/>
</dbReference>
<dbReference type="AlphaFoldDB" id="A0A6A1TSE0"/>
<proteinExistence type="predicted"/>
<accession>A0A6A1TSE0</accession>
<organism evidence="1 2">
    <name type="scientific">Neorhizobium galegae</name>
    <name type="common">Rhizobium galegae</name>
    <dbReference type="NCBI Taxonomy" id="399"/>
    <lineage>
        <taxon>Bacteria</taxon>
        <taxon>Pseudomonadati</taxon>
        <taxon>Pseudomonadota</taxon>
        <taxon>Alphaproteobacteria</taxon>
        <taxon>Hyphomicrobiales</taxon>
        <taxon>Rhizobiaceae</taxon>
        <taxon>Rhizobium/Agrobacterium group</taxon>
        <taxon>Neorhizobium</taxon>
    </lineage>
</organism>
<protein>
    <submittedName>
        <fullName evidence="1">Uncharacterized protein</fullName>
    </submittedName>
</protein>
<comment type="caution">
    <text evidence="1">The sequence shown here is derived from an EMBL/GenBank/DDBJ whole genome shotgun (WGS) entry which is preliminary data.</text>
</comment>
<sequence>MVVPEMLALLRMRCRRTSASKPTMLSGINAPLFQKRYGRDIATSEQFRPHRYIITSLPATEAEVADQKPLRLLGGKGKNAIA</sequence>
<dbReference type="RefSeq" id="WP_151043300.1">
    <property type="nucleotide sequence ID" value="NZ_JANFGR010000003.1"/>
</dbReference>
<gene>
    <name evidence="1" type="ORF">F4V91_13790</name>
</gene>
<reference evidence="1 2" key="1">
    <citation type="submission" date="2019-09" db="EMBL/GenBank/DDBJ databases">
        <title>Genome sequencing of Ng87 strain.</title>
        <authorList>
            <person name="Karasev E.S."/>
            <person name="Andronov E."/>
        </authorList>
    </citation>
    <scope>NUCLEOTIDE SEQUENCE [LARGE SCALE GENOMIC DNA]</scope>
    <source>
        <strain evidence="1 2">Ng87</strain>
    </source>
</reference>
<name>A0A6A1TSE0_NEOGA</name>
<evidence type="ECO:0000313" key="1">
    <source>
        <dbReference type="EMBL" id="KAB1087399.1"/>
    </source>
</evidence>
<dbReference type="EMBL" id="VZUL01000002">
    <property type="protein sequence ID" value="KAB1087399.1"/>
    <property type="molecule type" value="Genomic_DNA"/>
</dbReference>
<evidence type="ECO:0000313" key="2">
    <source>
        <dbReference type="Proteomes" id="UP000386575"/>
    </source>
</evidence>